<evidence type="ECO:0000256" key="1">
    <source>
        <dbReference type="ARBA" id="ARBA00005437"/>
    </source>
</evidence>
<dbReference type="EnsemblPlants" id="LPERR03G32990.1">
    <property type="protein sequence ID" value="LPERR03G32990.1"/>
    <property type="gene ID" value="LPERR03G32990"/>
</dbReference>
<dbReference type="Proteomes" id="UP000032180">
    <property type="component" value="Chromosome 3"/>
</dbReference>
<keyword evidence="3" id="KW-1185">Reference proteome</keyword>
<reference evidence="2" key="3">
    <citation type="submission" date="2015-04" db="UniProtKB">
        <authorList>
            <consortium name="EnsemblPlants"/>
        </authorList>
    </citation>
    <scope>IDENTIFICATION</scope>
</reference>
<evidence type="ECO:0000313" key="2">
    <source>
        <dbReference type="EnsemblPlants" id="LPERR03G32990.1"/>
    </source>
</evidence>
<proteinExistence type="inferred from homology"/>
<reference evidence="3" key="2">
    <citation type="submission" date="2013-12" db="EMBL/GenBank/DDBJ databases">
        <authorList>
            <person name="Yu Y."/>
            <person name="Lee S."/>
            <person name="de Baynast K."/>
            <person name="Wissotski M."/>
            <person name="Liu L."/>
            <person name="Talag J."/>
            <person name="Goicoechea J."/>
            <person name="Angelova A."/>
            <person name="Jetty R."/>
            <person name="Kudrna D."/>
            <person name="Golser W."/>
            <person name="Rivera L."/>
            <person name="Zhang J."/>
            <person name="Wing R."/>
        </authorList>
    </citation>
    <scope>NUCLEOTIDE SEQUENCE</scope>
</reference>
<sequence>MAAVVDARYCAAADQATAFAVARVMGATDRDFAVTDAGGETVMRVEGAVFSLRRRTLLLDARAASRVVVTMLDTSGGVGVVAPTWDVFRGESSSRRDLLFSVVKESVVQVRTRVFVYLSGYRSVEQQPDFVIRGSYYDGDCSVFAANSDQPIAKITENLAGTVRGFTRHVYTTRINPGIDQAFIISLAVILHGMHHR</sequence>
<dbReference type="Gene3D" id="2.40.160.200">
    <property type="entry name" value="LURP1-related"/>
    <property type="match status" value="1"/>
</dbReference>
<dbReference type="Gramene" id="LPERR03G32990.1">
    <property type="protein sequence ID" value="LPERR03G32990.1"/>
    <property type="gene ID" value="LPERR03G32990"/>
</dbReference>
<dbReference type="PANTHER" id="PTHR31087:SF94">
    <property type="entry name" value="EXPRESSED PROTEIN"/>
    <property type="match status" value="1"/>
</dbReference>
<dbReference type="PANTHER" id="PTHR31087">
    <property type="match status" value="1"/>
</dbReference>
<dbReference type="AlphaFoldDB" id="A0A0D9W0P4"/>
<dbReference type="Pfam" id="PF04525">
    <property type="entry name" value="LOR"/>
    <property type="match status" value="1"/>
</dbReference>
<dbReference type="SUPFAM" id="SSF54518">
    <property type="entry name" value="Tubby C-terminal domain-like"/>
    <property type="match status" value="1"/>
</dbReference>
<accession>A0A0D9W0P4</accession>
<evidence type="ECO:0008006" key="4">
    <source>
        <dbReference type="Google" id="ProtNLM"/>
    </source>
</evidence>
<evidence type="ECO:0000313" key="3">
    <source>
        <dbReference type="Proteomes" id="UP000032180"/>
    </source>
</evidence>
<dbReference type="STRING" id="77586.A0A0D9W0P4"/>
<reference evidence="2 3" key="1">
    <citation type="submission" date="2012-08" db="EMBL/GenBank/DDBJ databases">
        <title>Oryza genome evolution.</title>
        <authorList>
            <person name="Wing R.A."/>
        </authorList>
    </citation>
    <scope>NUCLEOTIDE SEQUENCE</scope>
</reference>
<dbReference type="HOGENOM" id="CLU_063146_5_3_1"/>
<protein>
    <recommendedName>
        <fullName evidence="4">Tubby C-terminal domain-containing protein</fullName>
    </recommendedName>
</protein>
<dbReference type="InterPro" id="IPR007612">
    <property type="entry name" value="LOR"/>
</dbReference>
<name>A0A0D9W0P4_9ORYZ</name>
<dbReference type="InterPro" id="IPR038595">
    <property type="entry name" value="LOR_sf"/>
</dbReference>
<organism evidence="2 3">
    <name type="scientific">Leersia perrieri</name>
    <dbReference type="NCBI Taxonomy" id="77586"/>
    <lineage>
        <taxon>Eukaryota</taxon>
        <taxon>Viridiplantae</taxon>
        <taxon>Streptophyta</taxon>
        <taxon>Embryophyta</taxon>
        <taxon>Tracheophyta</taxon>
        <taxon>Spermatophyta</taxon>
        <taxon>Magnoliopsida</taxon>
        <taxon>Liliopsida</taxon>
        <taxon>Poales</taxon>
        <taxon>Poaceae</taxon>
        <taxon>BOP clade</taxon>
        <taxon>Oryzoideae</taxon>
        <taxon>Oryzeae</taxon>
        <taxon>Oryzinae</taxon>
        <taxon>Leersia</taxon>
    </lineage>
</organism>
<comment type="similarity">
    <text evidence="1">Belongs to the LOR family.</text>
</comment>
<dbReference type="InterPro" id="IPR025659">
    <property type="entry name" value="Tubby-like_C"/>
</dbReference>